<proteinExistence type="predicted"/>
<evidence type="ECO:0000313" key="4">
    <source>
        <dbReference type="Proteomes" id="UP000034508"/>
    </source>
</evidence>
<keyword evidence="1" id="KW-1133">Transmembrane helix</keyword>
<evidence type="ECO:0000259" key="2">
    <source>
        <dbReference type="PROSITE" id="PS50943"/>
    </source>
</evidence>
<dbReference type="Gene3D" id="2.60.40.10">
    <property type="entry name" value="Immunoglobulins"/>
    <property type="match status" value="1"/>
</dbReference>
<dbReference type="Proteomes" id="UP000034508">
    <property type="component" value="Unassembled WGS sequence"/>
</dbReference>
<feature type="domain" description="HTH cro/C1-type" evidence="2">
    <location>
        <begin position="18"/>
        <end position="78"/>
    </location>
</feature>
<keyword evidence="1" id="KW-0472">Membrane</keyword>
<protein>
    <submittedName>
        <fullName evidence="3">Transcriptional regulator, XRE family</fullName>
    </submittedName>
</protein>
<dbReference type="Pfam" id="PF13413">
    <property type="entry name" value="HTH_25"/>
    <property type="match status" value="1"/>
</dbReference>
<dbReference type="InterPro" id="IPR010982">
    <property type="entry name" value="Lambda_DNA-bd_dom_sf"/>
</dbReference>
<dbReference type="Gene3D" id="1.10.260.40">
    <property type="entry name" value="lambda repressor-like DNA-binding domains"/>
    <property type="match status" value="1"/>
</dbReference>
<dbReference type="PROSITE" id="PS50943">
    <property type="entry name" value="HTH_CROC1"/>
    <property type="match status" value="1"/>
</dbReference>
<evidence type="ECO:0000313" key="3">
    <source>
        <dbReference type="EMBL" id="KKQ17426.1"/>
    </source>
</evidence>
<dbReference type="AlphaFoldDB" id="A0A0G0IN14"/>
<dbReference type="GO" id="GO:0003677">
    <property type="term" value="F:DNA binding"/>
    <property type="evidence" value="ECO:0007669"/>
    <property type="project" value="InterPro"/>
</dbReference>
<dbReference type="SMART" id="SM00530">
    <property type="entry name" value="HTH_XRE"/>
    <property type="match status" value="1"/>
</dbReference>
<dbReference type="CDD" id="cd00093">
    <property type="entry name" value="HTH_XRE"/>
    <property type="match status" value="1"/>
</dbReference>
<name>A0A0G0IN14_9BACT</name>
<gene>
    <name evidence="3" type="ORF">US31_C0019G0013</name>
</gene>
<feature type="transmembrane region" description="Helical" evidence="1">
    <location>
        <begin position="112"/>
        <end position="131"/>
    </location>
</feature>
<evidence type="ECO:0000256" key="1">
    <source>
        <dbReference type="SAM" id="Phobius"/>
    </source>
</evidence>
<dbReference type="InterPro" id="IPR050400">
    <property type="entry name" value="Bact_Cytoskel_RodZ"/>
</dbReference>
<reference evidence="3 4" key="1">
    <citation type="journal article" date="2015" name="Nature">
        <title>rRNA introns, odd ribosomes, and small enigmatic genomes across a large radiation of phyla.</title>
        <authorList>
            <person name="Brown C.T."/>
            <person name="Hug L.A."/>
            <person name="Thomas B.C."/>
            <person name="Sharon I."/>
            <person name="Castelle C.J."/>
            <person name="Singh A."/>
            <person name="Wilkins M.J."/>
            <person name="Williams K.H."/>
            <person name="Banfield J.F."/>
        </authorList>
    </citation>
    <scope>NUCLEOTIDE SEQUENCE [LARGE SCALE GENOMIC DNA]</scope>
</reference>
<comment type="caution">
    <text evidence="3">The sequence shown here is derived from an EMBL/GenBank/DDBJ whole genome shotgun (WGS) entry which is preliminary data.</text>
</comment>
<dbReference type="InterPro" id="IPR001387">
    <property type="entry name" value="Cro/C1-type_HTH"/>
</dbReference>
<accession>A0A0G0IN14</accession>
<dbReference type="PANTHER" id="PTHR34475:SF1">
    <property type="entry name" value="CYTOSKELETON PROTEIN RODZ"/>
    <property type="match status" value="1"/>
</dbReference>
<dbReference type="EMBL" id="LBSM01000019">
    <property type="protein sequence ID" value="KKQ17426.1"/>
    <property type="molecule type" value="Genomic_DNA"/>
</dbReference>
<organism evidence="3 4">
    <name type="scientific">Berkelbacteria bacterium GW2011_GWA1_36_9</name>
    <dbReference type="NCBI Taxonomy" id="1618331"/>
    <lineage>
        <taxon>Bacteria</taxon>
        <taxon>Candidatus Berkelbacteria</taxon>
    </lineage>
</organism>
<dbReference type="PANTHER" id="PTHR34475">
    <property type="match status" value="1"/>
</dbReference>
<dbReference type="SUPFAM" id="SSF47413">
    <property type="entry name" value="lambda repressor-like DNA-binding domains"/>
    <property type="match status" value="1"/>
</dbReference>
<sequence>MAKIFKKIFSEKTLGEKLRNLRKRKHFSLEQAEEQTKVRVRYLDALERGAYSELPANVYVLGFLAKYAEFLGVPKEELIDVFHRERGKSSLPKELAPETQIKEKRAYLTPRTIILVGIILILAGFVGYIFYAVEHFTSPPNLEIQSPSNETVIRQDRVEIVGKTDAGASLRINDQVIFLDDKGNFRETVKLQAGLNNIELRANNRTKKETVKIIKILAEY</sequence>
<keyword evidence="1" id="KW-0812">Transmembrane</keyword>
<dbReference type="InterPro" id="IPR013783">
    <property type="entry name" value="Ig-like_fold"/>
</dbReference>